<evidence type="ECO:0000313" key="1">
    <source>
        <dbReference type="EMBL" id="JAD15637.1"/>
    </source>
</evidence>
<reference evidence="1" key="1">
    <citation type="submission" date="2014-09" db="EMBL/GenBank/DDBJ databases">
        <authorList>
            <person name="Magalhaes I.L.F."/>
            <person name="Oliveira U."/>
            <person name="Santos F.R."/>
            <person name="Vidigal T.H.D.A."/>
            <person name="Brescovit A.D."/>
            <person name="Santos A.J."/>
        </authorList>
    </citation>
    <scope>NUCLEOTIDE SEQUENCE</scope>
    <source>
        <tissue evidence="1">Shoot tissue taken approximately 20 cm above the soil surface</tissue>
    </source>
</reference>
<dbReference type="AlphaFoldDB" id="A0A0A9S680"/>
<sequence length="98" mass="11402">MLFIQMARNFLYITINYFTPFHFNFWRDSQYRTGDKGLALFLVICFLLKSLVFRALFRSCLTLSCLTLGMPNICGRSLVVYHNCGLPNFHISRAHVSV</sequence>
<organism evidence="1">
    <name type="scientific">Arundo donax</name>
    <name type="common">Giant reed</name>
    <name type="synonym">Donax arundinaceus</name>
    <dbReference type="NCBI Taxonomy" id="35708"/>
    <lineage>
        <taxon>Eukaryota</taxon>
        <taxon>Viridiplantae</taxon>
        <taxon>Streptophyta</taxon>
        <taxon>Embryophyta</taxon>
        <taxon>Tracheophyta</taxon>
        <taxon>Spermatophyta</taxon>
        <taxon>Magnoliopsida</taxon>
        <taxon>Liliopsida</taxon>
        <taxon>Poales</taxon>
        <taxon>Poaceae</taxon>
        <taxon>PACMAD clade</taxon>
        <taxon>Arundinoideae</taxon>
        <taxon>Arundineae</taxon>
        <taxon>Arundo</taxon>
    </lineage>
</organism>
<protein>
    <submittedName>
        <fullName evidence="1">Uncharacterized protein</fullName>
    </submittedName>
</protein>
<proteinExistence type="predicted"/>
<accession>A0A0A9S680</accession>
<dbReference type="EMBL" id="GBRH01282258">
    <property type="protein sequence ID" value="JAD15637.1"/>
    <property type="molecule type" value="Transcribed_RNA"/>
</dbReference>
<name>A0A0A9S680_ARUDO</name>
<reference evidence="1" key="2">
    <citation type="journal article" date="2015" name="Data Brief">
        <title>Shoot transcriptome of the giant reed, Arundo donax.</title>
        <authorList>
            <person name="Barrero R.A."/>
            <person name="Guerrero F.D."/>
            <person name="Moolhuijzen P."/>
            <person name="Goolsby J.A."/>
            <person name="Tidwell J."/>
            <person name="Bellgard S.E."/>
            <person name="Bellgard M.I."/>
        </authorList>
    </citation>
    <scope>NUCLEOTIDE SEQUENCE</scope>
    <source>
        <tissue evidence="1">Shoot tissue taken approximately 20 cm above the soil surface</tissue>
    </source>
</reference>